<dbReference type="EC" id="2.7.7.7" evidence="12"/>
<dbReference type="PANTHER" id="PTHR30478">
    <property type="entry name" value="DNA POLYMERASE III SUBUNIT BETA"/>
    <property type="match status" value="1"/>
</dbReference>
<dbReference type="Pfam" id="PF02768">
    <property type="entry name" value="DNA_pol3_beta_3"/>
    <property type="match status" value="1"/>
</dbReference>
<evidence type="ECO:0000259" key="10">
    <source>
        <dbReference type="Pfam" id="PF02767"/>
    </source>
</evidence>
<keyword evidence="3" id="KW-0963">Cytoplasm</keyword>
<keyword evidence="8" id="KW-0238">DNA-binding</keyword>
<dbReference type="GO" id="GO:0006271">
    <property type="term" value="P:DNA strand elongation involved in DNA replication"/>
    <property type="evidence" value="ECO:0007669"/>
    <property type="project" value="TreeGrafter"/>
</dbReference>
<dbReference type="GO" id="GO:0005737">
    <property type="term" value="C:cytoplasm"/>
    <property type="evidence" value="ECO:0007669"/>
    <property type="project" value="UniProtKB-SubCell"/>
</dbReference>
<dbReference type="Pfam" id="PF02767">
    <property type="entry name" value="DNA_pol3_beta_2"/>
    <property type="match status" value="1"/>
</dbReference>
<evidence type="ECO:0000256" key="1">
    <source>
        <dbReference type="ARBA" id="ARBA00004496"/>
    </source>
</evidence>
<evidence type="ECO:0000259" key="11">
    <source>
        <dbReference type="Pfam" id="PF02768"/>
    </source>
</evidence>
<dbReference type="GO" id="GO:0009360">
    <property type="term" value="C:DNA polymerase III complex"/>
    <property type="evidence" value="ECO:0007669"/>
    <property type="project" value="InterPro"/>
</dbReference>
<dbReference type="SMART" id="SM00480">
    <property type="entry name" value="POL3Bc"/>
    <property type="match status" value="1"/>
</dbReference>
<evidence type="ECO:0000313" key="13">
    <source>
        <dbReference type="Proteomes" id="UP000533598"/>
    </source>
</evidence>
<dbReference type="InterPro" id="IPR046938">
    <property type="entry name" value="DNA_clamp_sf"/>
</dbReference>
<dbReference type="Pfam" id="PF00712">
    <property type="entry name" value="DNA_pol3_beta"/>
    <property type="match status" value="1"/>
</dbReference>
<comment type="subcellular location">
    <subcellularLocation>
        <location evidence="1">Cytoplasm</location>
    </subcellularLocation>
</comment>
<evidence type="ECO:0000256" key="8">
    <source>
        <dbReference type="ARBA" id="ARBA00023125"/>
    </source>
</evidence>
<evidence type="ECO:0000256" key="7">
    <source>
        <dbReference type="ARBA" id="ARBA00022932"/>
    </source>
</evidence>
<dbReference type="GO" id="GO:0003677">
    <property type="term" value="F:DNA binding"/>
    <property type="evidence" value="ECO:0007669"/>
    <property type="project" value="UniProtKB-KW"/>
</dbReference>
<feature type="domain" description="DNA polymerase III beta sliding clamp N-terminal" evidence="9">
    <location>
        <begin position="5"/>
        <end position="119"/>
    </location>
</feature>
<organism evidence="12 13">
    <name type="scientific">Crossiella cryophila</name>
    <dbReference type="NCBI Taxonomy" id="43355"/>
    <lineage>
        <taxon>Bacteria</taxon>
        <taxon>Bacillati</taxon>
        <taxon>Actinomycetota</taxon>
        <taxon>Actinomycetes</taxon>
        <taxon>Pseudonocardiales</taxon>
        <taxon>Pseudonocardiaceae</taxon>
        <taxon>Crossiella</taxon>
    </lineage>
</organism>
<dbReference type="EMBL" id="JACHMH010000001">
    <property type="protein sequence ID" value="MBB4675228.1"/>
    <property type="molecule type" value="Genomic_DNA"/>
</dbReference>
<dbReference type="Gene3D" id="3.10.150.10">
    <property type="entry name" value="DNA Polymerase III, subunit A, domain 2"/>
    <property type="match status" value="3"/>
</dbReference>
<protein>
    <submittedName>
        <fullName evidence="12">DNA polymerase-3 subunit beta</fullName>
        <ecNumber evidence="12">2.7.7.7</ecNumber>
    </submittedName>
</protein>
<evidence type="ECO:0000313" key="12">
    <source>
        <dbReference type="EMBL" id="MBB4675228.1"/>
    </source>
</evidence>
<evidence type="ECO:0000256" key="3">
    <source>
        <dbReference type="ARBA" id="ARBA00022490"/>
    </source>
</evidence>
<dbReference type="RefSeq" id="WP_185001236.1">
    <property type="nucleotide sequence ID" value="NZ_JACHMH010000001.1"/>
</dbReference>
<accession>A0A7W7C8G9</accession>
<proteinExistence type="inferred from homology"/>
<sequence>MSLDLTATTTALATAAADLSRLLPGRTLDPVLAGLLLSADAGGVTLAATDRERGVRLHTAAVTHTDGQVLVPARPLAETLAALDSPDVRLVVEGSRLAVRTPSARFALPLLAAEDHPGVPAPPAVAGSVRGADLHAAVLPVASAASRDDALPVFTGVRLRAKGGRLVAVATDRYRMAAADLPWVSADDGLDVLIPATLFTEVAKQARGADRVSIHADEDRAALAWGSSTVTTSVLVSGLPEEDKLFPSTIDCSLTLDGAALAGAVRRVAPYAGPRGTVTLETGDGELRVRGSDPQAGEAEETVKAGVHGNRVSRGYQAKYLLETLRWFGEHEVRVDIQPGIRGTMFSHVTPPGAVRLRYLVVPLRQP</sequence>
<evidence type="ECO:0000256" key="4">
    <source>
        <dbReference type="ARBA" id="ARBA00022679"/>
    </source>
</evidence>
<dbReference type="Proteomes" id="UP000533598">
    <property type="component" value="Unassembled WGS sequence"/>
</dbReference>
<keyword evidence="5 12" id="KW-0548">Nucleotidyltransferase</keyword>
<dbReference type="SUPFAM" id="SSF55979">
    <property type="entry name" value="DNA clamp"/>
    <property type="match status" value="3"/>
</dbReference>
<feature type="domain" description="DNA polymerase III beta sliding clamp central" evidence="10">
    <location>
        <begin position="132"/>
        <end position="239"/>
    </location>
</feature>
<dbReference type="GO" id="GO:0003887">
    <property type="term" value="F:DNA-directed DNA polymerase activity"/>
    <property type="evidence" value="ECO:0007669"/>
    <property type="project" value="UniProtKB-KW"/>
</dbReference>
<comment type="similarity">
    <text evidence="2">Belongs to the beta sliding clamp family.</text>
</comment>
<reference evidence="12 13" key="1">
    <citation type="submission" date="2020-08" db="EMBL/GenBank/DDBJ databases">
        <title>Sequencing the genomes of 1000 actinobacteria strains.</title>
        <authorList>
            <person name="Klenk H.-P."/>
        </authorList>
    </citation>
    <scope>NUCLEOTIDE SEQUENCE [LARGE SCALE GENOMIC DNA]</scope>
    <source>
        <strain evidence="12 13">DSM 44230</strain>
    </source>
</reference>
<name>A0A7W7C8G9_9PSEU</name>
<dbReference type="InterPro" id="IPR022637">
    <property type="entry name" value="DNA_polIII_beta_cen"/>
</dbReference>
<dbReference type="CDD" id="cd00140">
    <property type="entry name" value="beta_clamp"/>
    <property type="match status" value="1"/>
</dbReference>
<dbReference type="AlphaFoldDB" id="A0A7W7C8G9"/>
<comment type="caution">
    <text evidence="12">The sequence shown here is derived from an EMBL/GenBank/DDBJ whole genome shotgun (WGS) entry which is preliminary data.</text>
</comment>
<dbReference type="GO" id="GO:0008408">
    <property type="term" value="F:3'-5' exonuclease activity"/>
    <property type="evidence" value="ECO:0007669"/>
    <property type="project" value="InterPro"/>
</dbReference>
<evidence type="ECO:0000259" key="9">
    <source>
        <dbReference type="Pfam" id="PF00712"/>
    </source>
</evidence>
<dbReference type="InterPro" id="IPR001001">
    <property type="entry name" value="DNA_polIII_beta"/>
</dbReference>
<gene>
    <name evidence="12" type="ORF">HNR67_001346</name>
</gene>
<keyword evidence="7" id="KW-0239">DNA-directed DNA polymerase</keyword>
<dbReference type="InterPro" id="IPR022634">
    <property type="entry name" value="DNA_polIII_beta_N"/>
</dbReference>
<keyword evidence="6" id="KW-0235">DNA replication</keyword>
<dbReference type="NCBIfam" id="TIGR00663">
    <property type="entry name" value="dnan"/>
    <property type="match status" value="1"/>
</dbReference>
<dbReference type="PANTHER" id="PTHR30478:SF0">
    <property type="entry name" value="BETA SLIDING CLAMP"/>
    <property type="match status" value="1"/>
</dbReference>
<keyword evidence="4 12" id="KW-0808">Transferase</keyword>
<feature type="domain" description="DNA polymerase III beta sliding clamp C-terminal" evidence="11">
    <location>
        <begin position="244"/>
        <end position="347"/>
    </location>
</feature>
<keyword evidence="13" id="KW-1185">Reference proteome</keyword>
<evidence type="ECO:0000256" key="5">
    <source>
        <dbReference type="ARBA" id="ARBA00022695"/>
    </source>
</evidence>
<evidence type="ECO:0000256" key="2">
    <source>
        <dbReference type="ARBA" id="ARBA00010752"/>
    </source>
</evidence>
<dbReference type="InterPro" id="IPR022635">
    <property type="entry name" value="DNA_polIII_beta_C"/>
</dbReference>
<evidence type="ECO:0000256" key="6">
    <source>
        <dbReference type="ARBA" id="ARBA00022705"/>
    </source>
</evidence>